<evidence type="ECO:0000313" key="9">
    <source>
        <dbReference type="Proteomes" id="UP000444980"/>
    </source>
</evidence>
<dbReference type="GO" id="GO:0003755">
    <property type="term" value="F:peptidyl-prolyl cis-trans isomerase activity"/>
    <property type="evidence" value="ECO:0007669"/>
    <property type="project" value="UniProtKB-UniRule"/>
</dbReference>
<keyword evidence="2 4" id="KW-0697">Rotamase</keyword>
<evidence type="ECO:0000256" key="3">
    <source>
        <dbReference type="ARBA" id="ARBA00023235"/>
    </source>
</evidence>
<keyword evidence="3 4" id="KW-0413">Isomerase</keyword>
<accession>A0A7I9UZJ5</accession>
<dbReference type="AlphaFoldDB" id="A0A7I9UZJ5"/>
<comment type="catalytic activity">
    <reaction evidence="1 4 5">
        <text>[protein]-peptidylproline (omega=180) = [protein]-peptidylproline (omega=0)</text>
        <dbReference type="Rhea" id="RHEA:16237"/>
        <dbReference type="Rhea" id="RHEA-COMP:10747"/>
        <dbReference type="Rhea" id="RHEA-COMP:10748"/>
        <dbReference type="ChEBI" id="CHEBI:83833"/>
        <dbReference type="ChEBI" id="CHEBI:83834"/>
        <dbReference type="EC" id="5.2.1.8"/>
    </reaction>
</comment>
<dbReference type="InterPro" id="IPR046357">
    <property type="entry name" value="PPIase_dom_sf"/>
</dbReference>
<dbReference type="InterPro" id="IPR001179">
    <property type="entry name" value="PPIase_FKBP_dom"/>
</dbReference>
<dbReference type="EMBL" id="BJOU01000002">
    <property type="protein sequence ID" value="GED98545.1"/>
    <property type="molecule type" value="Genomic_DNA"/>
</dbReference>
<evidence type="ECO:0000256" key="1">
    <source>
        <dbReference type="ARBA" id="ARBA00000971"/>
    </source>
</evidence>
<evidence type="ECO:0000259" key="7">
    <source>
        <dbReference type="PROSITE" id="PS50059"/>
    </source>
</evidence>
<dbReference type="SUPFAM" id="SSF54534">
    <property type="entry name" value="FKBP-like"/>
    <property type="match status" value="1"/>
</dbReference>
<keyword evidence="6" id="KW-0732">Signal</keyword>
<dbReference type="EC" id="5.2.1.8" evidence="5"/>
<feature type="signal peptide" evidence="6">
    <location>
        <begin position="1"/>
        <end position="19"/>
    </location>
</feature>
<evidence type="ECO:0000256" key="6">
    <source>
        <dbReference type="SAM" id="SignalP"/>
    </source>
</evidence>
<gene>
    <name evidence="8" type="ORF">nbrc107697_25840</name>
</gene>
<evidence type="ECO:0000256" key="2">
    <source>
        <dbReference type="ARBA" id="ARBA00023110"/>
    </source>
</evidence>
<dbReference type="Pfam" id="PF00254">
    <property type="entry name" value="FKBP_C"/>
    <property type="match status" value="1"/>
</dbReference>
<organism evidence="8 9">
    <name type="scientific">Gordonia crocea</name>
    <dbReference type="NCBI Taxonomy" id="589162"/>
    <lineage>
        <taxon>Bacteria</taxon>
        <taxon>Bacillati</taxon>
        <taxon>Actinomycetota</taxon>
        <taxon>Actinomycetes</taxon>
        <taxon>Mycobacteriales</taxon>
        <taxon>Gordoniaceae</taxon>
        <taxon>Gordonia</taxon>
    </lineage>
</organism>
<feature type="domain" description="PPIase FKBP-type" evidence="7">
    <location>
        <begin position="104"/>
        <end position="193"/>
    </location>
</feature>
<comment type="caution">
    <text evidence="8">The sequence shown here is derived from an EMBL/GenBank/DDBJ whole genome shotgun (WGS) entry which is preliminary data.</text>
</comment>
<protein>
    <recommendedName>
        <fullName evidence="5">Peptidyl-prolyl cis-trans isomerase</fullName>
        <ecNumber evidence="5">5.2.1.8</ecNumber>
    </recommendedName>
</protein>
<reference evidence="9" key="1">
    <citation type="submission" date="2019-06" db="EMBL/GenBank/DDBJ databases">
        <title>Gordonia isolated from sludge of a wastewater treatment plant.</title>
        <authorList>
            <person name="Tamura T."/>
            <person name="Aoyama K."/>
            <person name="Kang Y."/>
            <person name="Saito S."/>
            <person name="Akiyama N."/>
            <person name="Yazawa K."/>
            <person name="Gonoi T."/>
            <person name="Mikami Y."/>
        </authorList>
    </citation>
    <scope>NUCLEOTIDE SEQUENCE [LARGE SCALE GENOMIC DNA]</scope>
    <source>
        <strain evidence="9">NBRC 107697</strain>
    </source>
</reference>
<comment type="similarity">
    <text evidence="5">Belongs to the FKBP-type PPIase family.</text>
</comment>
<proteinExistence type="inferred from homology"/>
<dbReference type="PROSITE" id="PS50059">
    <property type="entry name" value="FKBP_PPIASE"/>
    <property type="match status" value="1"/>
</dbReference>
<evidence type="ECO:0000256" key="5">
    <source>
        <dbReference type="RuleBase" id="RU003915"/>
    </source>
</evidence>
<dbReference type="PROSITE" id="PS51257">
    <property type="entry name" value="PROKAR_LIPOPROTEIN"/>
    <property type="match status" value="1"/>
</dbReference>
<dbReference type="RefSeq" id="WP_161927951.1">
    <property type="nucleotide sequence ID" value="NZ_BJOU01000002.1"/>
</dbReference>
<sequence>MRTSALLPALAAVTALVLAGCGSNDDTTTTAGNGAPETGSCPTAAPAADAKPDWTFTGSTGEIKVVAPTTTTAPGVTVQTPFAVAATKVETLTPGTGDQVITLEDMVSVCYVGVNGRDGKVFDSAYERGTPTPFPLTNVVSGFQKAIVGQKPGATVAVAMTPDDGYRPMGGQADAGILADDALIFVLQIKGIEQTDGSE</sequence>
<dbReference type="Gene3D" id="3.10.50.40">
    <property type="match status" value="1"/>
</dbReference>
<name>A0A7I9UZJ5_9ACTN</name>
<feature type="chain" id="PRO_5039500520" description="Peptidyl-prolyl cis-trans isomerase" evidence="6">
    <location>
        <begin position="20"/>
        <end position="199"/>
    </location>
</feature>
<evidence type="ECO:0000256" key="4">
    <source>
        <dbReference type="PROSITE-ProRule" id="PRU00277"/>
    </source>
</evidence>
<keyword evidence="9" id="KW-1185">Reference proteome</keyword>
<evidence type="ECO:0000313" key="8">
    <source>
        <dbReference type="EMBL" id="GED98545.1"/>
    </source>
</evidence>
<dbReference type="Proteomes" id="UP000444980">
    <property type="component" value="Unassembled WGS sequence"/>
</dbReference>
<dbReference type="OrthoDB" id="25996at2"/>